<dbReference type="Proteomes" id="UP000011087">
    <property type="component" value="Unassembled WGS sequence"/>
</dbReference>
<dbReference type="InterPro" id="IPR051175">
    <property type="entry name" value="CLK_kinases"/>
</dbReference>
<comment type="similarity">
    <text evidence="7">Belongs to the protein kinase superfamily.</text>
</comment>
<name>L1JF79_GUITC</name>
<protein>
    <recommendedName>
        <fullName evidence="8">Protein kinase domain-containing protein</fullName>
    </recommendedName>
</protein>
<dbReference type="GO" id="GO:0005524">
    <property type="term" value="F:ATP binding"/>
    <property type="evidence" value="ECO:0007669"/>
    <property type="project" value="UniProtKB-UniRule"/>
</dbReference>
<dbReference type="InterPro" id="IPR000719">
    <property type="entry name" value="Prot_kinase_dom"/>
</dbReference>
<reference evidence="10" key="3">
    <citation type="submission" date="2015-06" db="UniProtKB">
        <authorList>
            <consortium name="EnsemblProtists"/>
        </authorList>
    </citation>
    <scope>IDENTIFICATION</scope>
</reference>
<feature type="domain" description="Protein kinase" evidence="8">
    <location>
        <begin position="108"/>
        <end position="414"/>
    </location>
</feature>
<organism evidence="9">
    <name type="scientific">Guillardia theta (strain CCMP2712)</name>
    <name type="common">Cryptophyte</name>
    <dbReference type="NCBI Taxonomy" id="905079"/>
    <lineage>
        <taxon>Eukaryota</taxon>
        <taxon>Cryptophyceae</taxon>
        <taxon>Pyrenomonadales</taxon>
        <taxon>Geminigeraceae</taxon>
        <taxon>Guillardia</taxon>
    </lineage>
</organism>
<sequence length="482" mass="54300">MPGLPRSPNEKRRNLNEAQQWDRGILYDTEKIHLNILIWLFCSFMANAGDVSNNCLDGRASCLSQIKEAKSQNVLYSDEEVIEEDRFHLPEGDVCLLCDEQRTCPKRYEVVAPLGKGVYSNVYKCKVEDTNTTAALKISRSGKSYVTAAKRELQILKILRGQNGIVKYQDAFEYLGHVCIVMDLHGITLKTYLKERGPVPDADLLDIASQLFGAVSFMHLRNVIHTDIKPDNIVLVHDPSKAAEGDRLRIKLIDFASAIVDNQWHPPLAGTPEYRAPECDLHAGWSFPMDVWSVGCVLYELRSKKKLYKACVPCNIRFRMIEIITGKQIPEHVLRAAYKRRKRHADETLLRGEQGDVCLAPLSEEDGQDARARADVILSVLSDSQDFKDLFLRCIEPDPLQRMKAAAFREHAFFEPLGLAPDPEEACRQDDEDCPAEGSGPSTALGQLDGIFDAAKQYVAEVLDVTQVQQAVKNLRSMTRWL</sequence>
<keyword evidence="2" id="KW-0808">Transferase</keyword>
<feature type="binding site" evidence="6">
    <location>
        <position position="137"/>
    </location>
    <ligand>
        <name>ATP</name>
        <dbReference type="ChEBI" id="CHEBI:30616"/>
    </ligand>
</feature>
<dbReference type="GO" id="GO:0005634">
    <property type="term" value="C:nucleus"/>
    <property type="evidence" value="ECO:0007669"/>
    <property type="project" value="TreeGrafter"/>
</dbReference>
<reference evidence="11" key="2">
    <citation type="submission" date="2012-11" db="EMBL/GenBank/DDBJ databases">
        <authorList>
            <person name="Kuo A."/>
            <person name="Curtis B.A."/>
            <person name="Tanifuji G."/>
            <person name="Burki F."/>
            <person name="Gruber A."/>
            <person name="Irimia M."/>
            <person name="Maruyama S."/>
            <person name="Arias M.C."/>
            <person name="Ball S.G."/>
            <person name="Gile G.H."/>
            <person name="Hirakawa Y."/>
            <person name="Hopkins J.F."/>
            <person name="Rensing S.A."/>
            <person name="Schmutz J."/>
            <person name="Symeonidi A."/>
            <person name="Elias M."/>
            <person name="Eveleigh R.J."/>
            <person name="Herman E.K."/>
            <person name="Klute M.J."/>
            <person name="Nakayama T."/>
            <person name="Obornik M."/>
            <person name="Reyes-Prieto A."/>
            <person name="Armbrust E.V."/>
            <person name="Aves S.J."/>
            <person name="Beiko R.G."/>
            <person name="Coutinho P."/>
            <person name="Dacks J.B."/>
            <person name="Durnford D.G."/>
            <person name="Fast N.M."/>
            <person name="Green B.R."/>
            <person name="Grisdale C."/>
            <person name="Hempe F."/>
            <person name="Henrissat B."/>
            <person name="Hoppner M.P."/>
            <person name="Ishida K.-I."/>
            <person name="Kim E."/>
            <person name="Koreny L."/>
            <person name="Kroth P.G."/>
            <person name="Liu Y."/>
            <person name="Malik S.-B."/>
            <person name="Maier U.G."/>
            <person name="McRose D."/>
            <person name="Mock T."/>
            <person name="Neilson J.A."/>
            <person name="Onodera N.T."/>
            <person name="Poole A.M."/>
            <person name="Pritham E.J."/>
            <person name="Richards T.A."/>
            <person name="Rocap G."/>
            <person name="Roy S.W."/>
            <person name="Sarai C."/>
            <person name="Schaack S."/>
            <person name="Shirato S."/>
            <person name="Slamovits C.H."/>
            <person name="Spencer D.F."/>
            <person name="Suzuki S."/>
            <person name="Worden A.Z."/>
            <person name="Zauner S."/>
            <person name="Barry K."/>
            <person name="Bell C."/>
            <person name="Bharti A.K."/>
            <person name="Crow J.A."/>
            <person name="Grimwood J."/>
            <person name="Kramer R."/>
            <person name="Lindquist E."/>
            <person name="Lucas S."/>
            <person name="Salamov A."/>
            <person name="McFadden G.I."/>
            <person name="Lane C.E."/>
            <person name="Keeling P.J."/>
            <person name="Gray M.W."/>
            <person name="Grigoriev I.V."/>
            <person name="Archibald J.M."/>
        </authorList>
    </citation>
    <scope>NUCLEOTIDE SEQUENCE</scope>
    <source>
        <strain evidence="11">CCMP2712</strain>
    </source>
</reference>
<dbReference type="eggNOG" id="KOG0671">
    <property type="taxonomic scope" value="Eukaryota"/>
</dbReference>
<evidence type="ECO:0000256" key="5">
    <source>
        <dbReference type="ARBA" id="ARBA00022840"/>
    </source>
</evidence>
<proteinExistence type="inferred from homology"/>
<evidence type="ECO:0000313" key="10">
    <source>
        <dbReference type="EnsemblProtists" id="EKX47198"/>
    </source>
</evidence>
<evidence type="ECO:0000256" key="3">
    <source>
        <dbReference type="ARBA" id="ARBA00022741"/>
    </source>
</evidence>
<dbReference type="InterPro" id="IPR017441">
    <property type="entry name" value="Protein_kinase_ATP_BS"/>
</dbReference>
<dbReference type="Pfam" id="PF00069">
    <property type="entry name" value="Pkinase"/>
    <property type="match status" value="1"/>
</dbReference>
<keyword evidence="11" id="KW-1185">Reference proteome</keyword>
<evidence type="ECO:0000256" key="2">
    <source>
        <dbReference type="ARBA" id="ARBA00022679"/>
    </source>
</evidence>
<evidence type="ECO:0000313" key="9">
    <source>
        <dbReference type="EMBL" id="EKX47198.1"/>
    </source>
</evidence>
<dbReference type="GO" id="GO:0004674">
    <property type="term" value="F:protein serine/threonine kinase activity"/>
    <property type="evidence" value="ECO:0007669"/>
    <property type="project" value="UniProtKB-KW"/>
</dbReference>
<dbReference type="PROSITE" id="PS50011">
    <property type="entry name" value="PROTEIN_KINASE_DOM"/>
    <property type="match status" value="1"/>
</dbReference>
<keyword evidence="3 6" id="KW-0547">Nucleotide-binding</keyword>
<dbReference type="EnsemblProtists" id="EKX47198">
    <property type="protein sequence ID" value="EKX47198"/>
    <property type="gene ID" value="GUITHDRAFT_107109"/>
</dbReference>
<keyword evidence="5 6" id="KW-0067">ATP-binding</keyword>
<dbReference type="PROSITE" id="PS00107">
    <property type="entry name" value="PROTEIN_KINASE_ATP"/>
    <property type="match status" value="1"/>
</dbReference>
<reference evidence="9 11" key="1">
    <citation type="journal article" date="2012" name="Nature">
        <title>Algal genomes reveal evolutionary mosaicism and the fate of nucleomorphs.</title>
        <authorList>
            <consortium name="DOE Joint Genome Institute"/>
            <person name="Curtis B.A."/>
            <person name="Tanifuji G."/>
            <person name="Burki F."/>
            <person name="Gruber A."/>
            <person name="Irimia M."/>
            <person name="Maruyama S."/>
            <person name="Arias M.C."/>
            <person name="Ball S.G."/>
            <person name="Gile G.H."/>
            <person name="Hirakawa Y."/>
            <person name="Hopkins J.F."/>
            <person name="Kuo A."/>
            <person name="Rensing S.A."/>
            <person name="Schmutz J."/>
            <person name="Symeonidi A."/>
            <person name="Elias M."/>
            <person name="Eveleigh R.J."/>
            <person name="Herman E.K."/>
            <person name="Klute M.J."/>
            <person name="Nakayama T."/>
            <person name="Obornik M."/>
            <person name="Reyes-Prieto A."/>
            <person name="Armbrust E.V."/>
            <person name="Aves S.J."/>
            <person name="Beiko R.G."/>
            <person name="Coutinho P."/>
            <person name="Dacks J.B."/>
            <person name="Durnford D.G."/>
            <person name="Fast N.M."/>
            <person name="Green B.R."/>
            <person name="Grisdale C.J."/>
            <person name="Hempel F."/>
            <person name="Henrissat B."/>
            <person name="Hoppner M.P."/>
            <person name="Ishida K."/>
            <person name="Kim E."/>
            <person name="Koreny L."/>
            <person name="Kroth P.G."/>
            <person name="Liu Y."/>
            <person name="Malik S.B."/>
            <person name="Maier U.G."/>
            <person name="McRose D."/>
            <person name="Mock T."/>
            <person name="Neilson J.A."/>
            <person name="Onodera N.T."/>
            <person name="Poole A.M."/>
            <person name="Pritham E.J."/>
            <person name="Richards T.A."/>
            <person name="Rocap G."/>
            <person name="Roy S.W."/>
            <person name="Sarai C."/>
            <person name="Schaack S."/>
            <person name="Shirato S."/>
            <person name="Slamovits C.H."/>
            <person name="Spencer D.F."/>
            <person name="Suzuki S."/>
            <person name="Worden A.Z."/>
            <person name="Zauner S."/>
            <person name="Barry K."/>
            <person name="Bell C."/>
            <person name="Bharti A.K."/>
            <person name="Crow J.A."/>
            <person name="Grimwood J."/>
            <person name="Kramer R."/>
            <person name="Lindquist E."/>
            <person name="Lucas S."/>
            <person name="Salamov A."/>
            <person name="McFadden G.I."/>
            <person name="Lane C.E."/>
            <person name="Keeling P.J."/>
            <person name="Gray M.W."/>
            <person name="Grigoriev I.V."/>
            <person name="Archibald J.M."/>
        </authorList>
    </citation>
    <scope>NUCLEOTIDE SEQUENCE</scope>
    <source>
        <strain evidence="9 11">CCMP2712</strain>
    </source>
</reference>
<evidence type="ECO:0000259" key="8">
    <source>
        <dbReference type="PROSITE" id="PS50011"/>
    </source>
</evidence>
<dbReference type="PaxDb" id="55529-EKX47198"/>
<dbReference type="OMA" id="ANCDPAN"/>
<dbReference type="HOGENOM" id="CLU_566786_0_0_1"/>
<dbReference type="EMBL" id="JH992991">
    <property type="protein sequence ID" value="EKX47198.1"/>
    <property type="molecule type" value="Genomic_DNA"/>
</dbReference>
<evidence type="ECO:0000256" key="4">
    <source>
        <dbReference type="ARBA" id="ARBA00022777"/>
    </source>
</evidence>
<dbReference type="SMART" id="SM00220">
    <property type="entry name" value="S_TKc"/>
    <property type="match status" value="1"/>
</dbReference>
<dbReference type="PROSITE" id="PS00108">
    <property type="entry name" value="PROTEIN_KINASE_ST"/>
    <property type="match status" value="1"/>
</dbReference>
<dbReference type="Gene3D" id="3.30.200.20">
    <property type="entry name" value="Phosphorylase Kinase, domain 1"/>
    <property type="match status" value="1"/>
</dbReference>
<dbReference type="GeneID" id="17303866"/>
<dbReference type="PANTHER" id="PTHR45646:SF11">
    <property type="entry name" value="SERINE_THREONINE-PROTEIN KINASE DOA"/>
    <property type="match status" value="1"/>
</dbReference>
<evidence type="ECO:0000313" key="11">
    <source>
        <dbReference type="Proteomes" id="UP000011087"/>
    </source>
</evidence>
<dbReference type="InterPro" id="IPR011009">
    <property type="entry name" value="Kinase-like_dom_sf"/>
</dbReference>
<dbReference type="Gene3D" id="1.10.510.10">
    <property type="entry name" value="Transferase(Phosphotransferase) domain 1"/>
    <property type="match status" value="1"/>
</dbReference>
<evidence type="ECO:0000256" key="7">
    <source>
        <dbReference type="RuleBase" id="RU000304"/>
    </source>
</evidence>
<dbReference type="PANTHER" id="PTHR45646">
    <property type="entry name" value="SERINE/THREONINE-PROTEIN KINASE DOA-RELATED"/>
    <property type="match status" value="1"/>
</dbReference>
<dbReference type="SUPFAM" id="SSF56112">
    <property type="entry name" value="Protein kinase-like (PK-like)"/>
    <property type="match status" value="1"/>
</dbReference>
<dbReference type="AlphaFoldDB" id="L1JF79"/>
<evidence type="ECO:0000256" key="1">
    <source>
        <dbReference type="ARBA" id="ARBA00022527"/>
    </source>
</evidence>
<keyword evidence="4" id="KW-0418">Kinase</keyword>
<dbReference type="OrthoDB" id="3068150at2759"/>
<keyword evidence="1 7" id="KW-0723">Serine/threonine-protein kinase</keyword>
<gene>
    <name evidence="9" type="ORF">GUITHDRAFT_107109</name>
</gene>
<evidence type="ECO:0000256" key="6">
    <source>
        <dbReference type="PROSITE-ProRule" id="PRU10141"/>
    </source>
</evidence>
<dbReference type="KEGG" id="gtt:GUITHDRAFT_107109"/>
<accession>L1JF79</accession>
<dbReference type="InterPro" id="IPR008271">
    <property type="entry name" value="Ser/Thr_kinase_AS"/>
</dbReference>
<dbReference type="RefSeq" id="XP_005834178.1">
    <property type="nucleotide sequence ID" value="XM_005834121.1"/>
</dbReference>